<dbReference type="PIRSF" id="PIRSF039032">
    <property type="entry name" value="HigB-2"/>
    <property type="match status" value="1"/>
</dbReference>
<keyword evidence="1" id="KW-0540">Nuclease</keyword>
<sequence length="109" mass="12281">MSFNIIITPPFVRELKRLAKKYPSVKQDFRELLEELSFNPHIGKSIGNSCYKIRLAISFKGKGKSGGARVITYVQIIDEEIFLISIYDKSENDSISDKDIISKIAGLGK</sequence>
<dbReference type="RefSeq" id="WP_311952154.1">
    <property type="nucleotide sequence ID" value="NZ_JAVLVU010000001.1"/>
</dbReference>
<comment type="caution">
    <text evidence="1">The sequence shown here is derived from an EMBL/GenBank/DDBJ whole genome shotgun (WGS) entry which is preliminary data.</text>
</comment>
<keyword evidence="1" id="KW-0255">Endonuclease</keyword>
<reference evidence="2" key="1">
    <citation type="submission" date="2023-07" db="EMBL/GenBank/DDBJ databases">
        <title>Functional and genomic diversity of the sorghum phyllosphere microbiome.</title>
        <authorList>
            <person name="Shade A."/>
        </authorList>
    </citation>
    <scope>NUCLEOTIDE SEQUENCE [LARGE SCALE GENOMIC DNA]</scope>
    <source>
        <strain evidence="2">SORGH_AS_0422</strain>
    </source>
</reference>
<accession>A0ABU3H075</accession>
<protein>
    <submittedName>
        <fullName evidence="1">mRNA-degrading endonuclease RelE of RelBE toxin-antitoxin system</fullName>
    </submittedName>
</protein>
<dbReference type="InterPro" id="IPR035093">
    <property type="entry name" value="RelE/ParE_toxin_dom_sf"/>
</dbReference>
<keyword evidence="1" id="KW-0378">Hydrolase</keyword>
<dbReference type="Proteomes" id="UP001258315">
    <property type="component" value="Unassembled WGS sequence"/>
</dbReference>
<dbReference type="Pfam" id="PF06296">
    <property type="entry name" value="RelE"/>
    <property type="match status" value="1"/>
</dbReference>
<evidence type="ECO:0000313" key="1">
    <source>
        <dbReference type="EMBL" id="MDT3404647.1"/>
    </source>
</evidence>
<dbReference type="GO" id="GO:0004519">
    <property type="term" value="F:endonuclease activity"/>
    <property type="evidence" value="ECO:0007669"/>
    <property type="project" value="UniProtKB-KW"/>
</dbReference>
<dbReference type="EMBL" id="JAVLVU010000001">
    <property type="protein sequence ID" value="MDT3404647.1"/>
    <property type="molecule type" value="Genomic_DNA"/>
</dbReference>
<organism evidence="1 2">
    <name type="scientific">Mucilaginibacter terrae</name>
    <dbReference type="NCBI Taxonomy" id="1955052"/>
    <lineage>
        <taxon>Bacteria</taxon>
        <taxon>Pseudomonadati</taxon>
        <taxon>Bacteroidota</taxon>
        <taxon>Sphingobacteriia</taxon>
        <taxon>Sphingobacteriales</taxon>
        <taxon>Sphingobacteriaceae</taxon>
        <taxon>Mucilaginibacter</taxon>
    </lineage>
</organism>
<name>A0ABU3H075_9SPHI</name>
<keyword evidence="2" id="KW-1185">Reference proteome</keyword>
<dbReference type="InterPro" id="IPR009387">
    <property type="entry name" value="HigB-2"/>
</dbReference>
<dbReference type="SUPFAM" id="SSF143011">
    <property type="entry name" value="RelE-like"/>
    <property type="match status" value="1"/>
</dbReference>
<evidence type="ECO:0000313" key="2">
    <source>
        <dbReference type="Proteomes" id="UP001258315"/>
    </source>
</evidence>
<proteinExistence type="predicted"/>
<gene>
    <name evidence="1" type="ORF">QE417_003719</name>
</gene>